<proteinExistence type="predicted"/>
<dbReference type="GO" id="GO:0008270">
    <property type="term" value="F:zinc ion binding"/>
    <property type="evidence" value="ECO:0007669"/>
    <property type="project" value="UniProtKB-KW"/>
</dbReference>
<evidence type="ECO:0000259" key="3">
    <source>
        <dbReference type="PROSITE" id="PS50089"/>
    </source>
</evidence>
<dbReference type="Gene3D" id="3.30.40.10">
    <property type="entry name" value="Zinc/RING finger domain, C3HC4 (zinc finger)"/>
    <property type="match status" value="1"/>
</dbReference>
<accession>A0AAD8JDC3</accession>
<comment type="caution">
    <text evidence="4">The sequence shown here is derived from an EMBL/GenBank/DDBJ whole genome shotgun (WGS) entry which is preliminary data.</text>
</comment>
<evidence type="ECO:0000313" key="4">
    <source>
        <dbReference type="EMBL" id="KAK1400390.1"/>
    </source>
</evidence>
<feature type="domain" description="RING-type" evidence="3">
    <location>
        <begin position="87"/>
        <end position="122"/>
    </location>
</feature>
<dbReference type="AlphaFoldDB" id="A0AAD8JDC3"/>
<dbReference type="Pfam" id="PF17123">
    <property type="entry name" value="zf-RING_11"/>
    <property type="match status" value="1"/>
</dbReference>
<reference evidence="4" key="1">
    <citation type="submission" date="2023-02" db="EMBL/GenBank/DDBJ databases">
        <title>Genome of toxic invasive species Heracleum sosnowskyi carries increased number of genes despite the absence of recent whole-genome duplications.</title>
        <authorList>
            <person name="Schelkunov M."/>
            <person name="Shtratnikova V."/>
            <person name="Makarenko M."/>
            <person name="Klepikova A."/>
            <person name="Omelchenko D."/>
            <person name="Novikova G."/>
            <person name="Obukhova E."/>
            <person name="Bogdanov V."/>
            <person name="Penin A."/>
            <person name="Logacheva M."/>
        </authorList>
    </citation>
    <scope>NUCLEOTIDE SEQUENCE</scope>
    <source>
        <strain evidence="4">Hsosn_3</strain>
        <tissue evidence="4">Leaf</tissue>
    </source>
</reference>
<dbReference type="InterPro" id="IPR001841">
    <property type="entry name" value="Znf_RING"/>
</dbReference>
<keyword evidence="5" id="KW-1185">Reference proteome</keyword>
<keyword evidence="1" id="KW-0479">Metal-binding</keyword>
<gene>
    <name evidence="4" type="ORF">POM88_010253</name>
</gene>
<feature type="compositionally biased region" description="Acidic residues" evidence="2">
    <location>
        <begin position="14"/>
        <end position="33"/>
    </location>
</feature>
<name>A0AAD8JDC3_9APIA</name>
<reference evidence="4" key="2">
    <citation type="submission" date="2023-05" db="EMBL/GenBank/DDBJ databases">
        <authorList>
            <person name="Schelkunov M.I."/>
        </authorList>
    </citation>
    <scope>NUCLEOTIDE SEQUENCE</scope>
    <source>
        <strain evidence="4">Hsosn_3</strain>
        <tissue evidence="4">Leaf</tissue>
    </source>
</reference>
<dbReference type="PROSITE" id="PS50089">
    <property type="entry name" value="ZF_RING_2"/>
    <property type="match status" value="1"/>
</dbReference>
<evidence type="ECO:0000313" key="5">
    <source>
        <dbReference type="Proteomes" id="UP001237642"/>
    </source>
</evidence>
<evidence type="ECO:0000256" key="2">
    <source>
        <dbReference type="SAM" id="MobiDB-lite"/>
    </source>
</evidence>
<feature type="region of interest" description="Disordered" evidence="2">
    <location>
        <begin position="1"/>
        <end position="33"/>
    </location>
</feature>
<sequence>MPGLTDLSYHVATDDDSDSPSSSSEDDNDSDEDDSRWFIVGYFTENEYLYLSSDVYKDDNDDGGGREGAPHALQNILIELEEETLFCTVCQDSVNVGETAKELHCGHRFHGNCIVSWLGWSCLPINVTERGKEGQIFRRLIKLGLLFPSVV</sequence>
<dbReference type="InterPro" id="IPR013083">
    <property type="entry name" value="Znf_RING/FYVE/PHD"/>
</dbReference>
<dbReference type="EMBL" id="JAUIZM010000002">
    <property type="protein sequence ID" value="KAK1400390.1"/>
    <property type="molecule type" value="Genomic_DNA"/>
</dbReference>
<keyword evidence="1" id="KW-0863">Zinc-finger</keyword>
<dbReference type="SUPFAM" id="SSF57850">
    <property type="entry name" value="RING/U-box"/>
    <property type="match status" value="1"/>
</dbReference>
<evidence type="ECO:0000256" key="1">
    <source>
        <dbReference type="PROSITE-ProRule" id="PRU00175"/>
    </source>
</evidence>
<protein>
    <recommendedName>
        <fullName evidence="3">RING-type domain-containing protein</fullName>
    </recommendedName>
</protein>
<organism evidence="4 5">
    <name type="scientific">Heracleum sosnowskyi</name>
    <dbReference type="NCBI Taxonomy" id="360622"/>
    <lineage>
        <taxon>Eukaryota</taxon>
        <taxon>Viridiplantae</taxon>
        <taxon>Streptophyta</taxon>
        <taxon>Embryophyta</taxon>
        <taxon>Tracheophyta</taxon>
        <taxon>Spermatophyta</taxon>
        <taxon>Magnoliopsida</taxon>
        <taxon>eudicotyledons</taxon>
        <taxon>Gunneridae</taxon>
        <taxon>Pentapetalae</taxon>
        <taxon>asterids</taxon>
        <taxon>campanulids</taxon>
        <taxon>Apiales</taxon>
        <taxon>Apiaceae</taxon>
        <taxon>Apioideae</taxon>
        <taxon>apioid superclade</taxon>
        <taxon>Tordylieae</taxon>
        <taxon>Tordyliinae</taxon>
        <taxon>Heracleum</taxon>
    </lineage>
</organism>
<dbReference type="Proteomes" id="UP001237642">
    <property type="component" value="Unassembled WGS sequence"/>
</dbReference>
<keyword evidence="1" id="KW-0862">Zinc</keyword>